<organism evidence="2 3">
    <name type="scientific">Pleurodeles waltl</name>
    <name type="common">Iberian ribbed newt</name>
    <dbReference type="NCBI Taxonomy" id="8319"/>
    <lineage>
        <taxon>Eukaryota</taxon>
        <taxon>Metazoa</taxon>
        <taxon>Chordata</taxon>
        <taxon>Craniata</taxon>
        <taxon>Vertebrata</taxon>
        <taxon>Euteleostomi</taxon>
        <taxon>Amphibia</taxon>
        <taxon>Batrachia</taxon>
        <taxon>Caudata</taxon>
        <taxon>Salamandroidea</taxon>
        <taxon>Salamandridae</taxon>
        <taxon>Pleurodelinae</taxon>
        <taxon>Pleurodeles</taxon>
    </lineage>
</organism>
<accession>A0AAV7UCR6</accession>
<evidence type="ECO:0000256" key="1">
    <source>
        <dbReference type="SAM" id="MobiDB-lite"/>
    </source>
</evidence>
<gene>
    <name evidence="2" type="ORF">NDU88_003536</name>
</gene>
<feature type="compositionally biased region" description="Polar residues" evidence="1">
    <location>
        <begin position="1"/>
        <end position="21"/>
    </location>
</feature>
<feature type="region of interest" description="Disordered" evidence="1">
    <location>
        <begin position="1"/>
        <end position="87"/>
    </location>
</feature>
<dbReference type="AlphaFoldDB" id="A0AAV7UCR6"/>
<name>A0AAV7UCR6_PLEWA</name>
<comment type="caution">
    <text evidence="2">The sequence shown here is derived from an EMBL/GenBank/DDBJ whole genome shotgun (WGS) entry which is preliminary data.</text>
</comment>
<evidence type="ECO:0000313" key="2">
    <source>
        <dbReference type="EMBL" id="KAJ1186755.1"/>
    </source>
</evidence>
<protein>
    <submittedName>
        <fullName evidence="2">Uncharacterized protein</fullName>
    </submittedName>
</protein>
<keyword evidence="3" id="KW-1185">Reference proteome</keyword>
<dbReference type="EMBL" id="JANPWB010000005">
    <property type="protein sequence ID" value="KAJ1186755.1"/>
    <property type="molecule type" value="Genomic_DNA"/>
</dbReference>
<proteinExistence type="predicted"/>
<evidence type="ECO:0000313" key="3">
    <source>
        <dbReference type="Proteomes" id="UP001066276"/>
    </source>
</evidence>
<sequence>MAPSTSAATSRPPNVQGQSSWGGARSRSPRQAQPAKHLHLSGAPANLRSRALTLPSPHSGASAILQGLRLRSPPSEGAARSGPTTRLGPLPGALGGLWPPLAALWAAAPLPVAGGLRPSPPPGRASVFWGHAPPLM</sequence>
<dbReference type="Proteomes" id="UP001066276">
    <property type="component" value="Chromosome 3_1"/>
</dbReference>
<reference evidence="2" key="1">
    <citation type="journal article" date="2022" name="bioRxiv">
        <title>Sequencing and chromosome-scale assembly of the giantPleurodeles waltlgenome.</title>
        <authorList>
            <person name="Brown T."/>
            <person name="Elewa A."/>
            <person name="Iarovenko S."/>
            <person name="Subramanian E."/>
            <person name="Araus A.J."/>
            <person name="Petzold A."/>
            <person name="Susuki M."/>
            <person name="Suzuki K.-i.T."/>
            <person name="Hayashi T."/>
            <person name="Toyoda A."/>
            <person name="Oliveira C."/>
            <person name="Osipova E."/>
            <person name="Leigh N.D."/>
            <person name="Simon A."/>
            <person name="Yun M.H."/>
        </authorList>
    </citation>
    <scope>NUCLEOTIDE SEQUENCE</scope>
    <source>
        <strain evidence="2">20211129_DDA</strain>
        <tissue evidence="2">Liver</tissue>
    </source>
</reference>